<gene>
    <name evidence="2" type="ORF">LSH36_342g07035</name>
</gene>
<feature type="region of interest" description="Disordered" evidence="1">
    <location>
        <begin position="19"/>
        <end position="43"/>
    </location>
</feature>
<reference evidence="2" key="1">
    <citation type="journal article" date="2023" name="Mol. Biol. Evol.">
        <title>Third-Generation Sequencing Reveals the Adaptive Role of the Epigenome in Three Deep-Sea Polychaetes.</title>
        <authorList>
            <person name="Perez M."/>
            <person name="Aroh O."/>
            <person name="Sun Y."/>
            <person name="Lan Y."/>
            <person name="Juniper S.K."/>
            <person name="Young C.R."/>
            <person name="Angers B."/>
            <person name="Qian P.Y."/>
        </authorList>
    </citation>
    <scope>NUCLEOTIDE SEQUENCE</scope>
    <source>
        <strain evidence="2">P08H-3</strain>
    </source>
</reference>
<dbReference type="AlphaFoldDB" id="A0AAD9N0A3"/>
<organism evidence="2 3">
    <name type="scientific">Paralvinella palmiformis</name>
    <dbReference type="NCBI Taxonomy" id="53620"/>
    <lineage>
        <taxon>Eukaryota</taxon>
        <taxon>Metazoa</taxon>
        <taxon>Spiralia</taxon>
        <taxon>Lophotrochozoa</taxon>
        <taxon>Annelida</taxon>
        <taxon>Polychaeta</taxon>
        <taxon>Sedentaria</taxon>
        <taxon>Canalipalpata</taxon>
        <taxon>Terebellida</taxon>
        <taxon>Terebelliformia</taxon>
        <taxon>Alvinellidae</taxon>
        <taxon>Paralvinella</taxon>
    </lineage>
</organism>
<comment type="caution">
    <text evidence="2">The sequence shown here is derived from an EMBL/GenBank/DDBJ whole genome shotgun (WGS) entry which is preliminary data.</text>
</comment>
<evidence type="ECO:0000313" key="2">
    <source>
        <dbReference type="EMBL" id="KAK2152020.1"/>
    </source>
</evidence>
<evidence type="ECO:0000313" key="3">
    <source>
        <dbReference type="Proteomes" id="UP001208570"/>
    </source>
</evidence>
<dbReference type="EMBL" id="JAODUP010000342">
    <property type="protein sequence ID" value="KAK2152020.1"/>
    <property type="molecule type" value="Genomic_DNA"/>
</dbReference>
<sequence>MQVNGDHWEWRAIKQLNVPSQPLYTPSQSSSSQPNVRTYTTHSQCVHDRGYEQPFDEQGVRIIFSKNDGCADNDSKTSERRVSW</sequence>
<name>A0AAD9N0A3_9ANNE</name>
<evidence type="ECO:0000256" key="1">
    <source>
        <dbReference type="SAM" id="MobiDB-lite"/>
    </source>
</evidence>
<dbReference type="Proteomes" id="UP001208570">
    <property type="component" value="Unassembled WGS sequence"/>
</dbReference>
<keyword evidence="3" id="KW-1185">Reference proteome</keyword>
<accession>A0AAD9N0A3</accession>
<proteinExistence type="predicted"/>
<protein>
    <submittedName>
        <fullName evidence="2">Uncharacterized protein</fullName>
    </submittedName>
</protein>